<dbReference type="AlphaFoldDB" id="A0A1T4TA12"/>
<dbReference type="GO" id="GO:0004222">
    <property type="term" value="F:metalloendopeptidase activity"/>
    <property type="evidence" value="ECO:0007669"/>
    <property type="project" value="TreeGrafter"/>
</dbReference>
<evidence type="ECO:0000259" key="2">
    <source>
        <dbReference type="Pfam" id="PF01551"/>
    </source>
</evidence>
<gene>
    <name evidence="3" type="ORF">SAMN02745673_04669</name>
</gene>
<feature type="transmembrane region" description="Helical" evidence="1">
    <location>
        <begin position="21"/>
        <end position="41"/>
    </location>
</feature>
<dbReference type="Proteomes" id="UP000190637">
    <property type="component" value="Unassembled WGS sequence"/>
</dbReference>
<keyword evidence="4" id="KW-1185">Reference proteome</keyword>
<dbReference type="PANTHER" id="PTHR21666">
    <property type="entry name" value="PEPTIDASE-RELATED"/>
    <property type="match status" value="1"/>
</dbReference>
<dbReference type="SUPFAM" id="SSF51261">
    <property type="entry name" value="Duplicated hybrid motif"/>
    <property type="match status" value="1"/>
</dbReference>
<dbReference type="RefSeq" id="WP_078763887.1">
    <property type="nucleotide sequence ID" value="NZ_FUWS01000016.1"/>
</dbReference>
<dbReference type="InterPro" id="IPR011055">
    <property type="entry name" value="Dup_hybrid_motif"/>
</dbReference>
<feature type="domain" description="M23ase beta-sheet core" evidence="2">
    <location>
        <begin position="177"/>
        <end position="239"/>
    </location>
</feature>
<keyword evidence="1" id="KW-0812">Transmembrane</keyword>
<keyword evidence="1" id="KW-0472">Membrane</keyword>
<dbReference type="PANTHER" id="PTHR21666:SF270">
    <property type="entry name" value="MUREIN HYDROLASE ACTIVATOR ENVC"/>
    <property type="match status" value="1"/>
</dbReference>
<sequence length="275" mass="29715">MPPTTTARPRPTLVPRIAARVRMPLLWGATVLLLAGGLVGIDWWVRLPAFAVALVVGLRVGRVRCPPREVRPPVRGRWMALGGPAERVPSQGTHAYGQGYALLLVAEPGAGTRPDIGWRPLSRPPGDFPGFGAPVYAPAAGVVVGVCGRWRDHRSRTSWPWLLGMAVESALRELWGASGLFGNHVVIDLGDGCYALLAHLRKGSVRVRPGQRVEEGEEIAACGNSGACVEPQVHFQLMDGPRPWRAAGLPFRWAPDSVQGVPEDGVPRAWRPFRA</sequence>
<dbReference type="Gene3D" id="2.70.70.10">
    <property type="entry name" value="Glucose Permease (Domain IIA)"/>
    <property type="match status" value="1"/>
</dbReference>
<accession>A0A1T4TA12</accession>
<organism evidence="3 4">
    <name type="scientific">Marinactinospora thermotolerans DSM 45154</name>
    <dbReference type="NCBI Taxonomy" id="1122192"/>
    <lineage>
        <taxon>Bacteria</taxon>
        <taxon>Bacillati</taxon>
        <taxon>Actinomycetota</taxon>
        <taxon>Actinomycetes</taxon>
        <taxon>Streptosporangiales</taxon>
        <taxon>Nocardiopsidaceae</taxon>
        <taxon>Marinactinospora</taxon>
    </lineage>
</organism>
<dbReference type="EMBL" id="FUWS01000016">
    <property type="protein sequence ID" value="SKA37008.1"/>
    <property type="molecule type" value="Genomic_DNA"/>
</dbReference>
<dbReference type="STRING" id="1122192.SAMN02745673_04669"/>
<dbReference type="InterPro" id="IPR016047">
    <property type="entry name" value="M23ase_b-sheet_dom"/>
</dbReference>
<evidence type="ECO:0000256" key="1">
    <source>
        <dbReference type="SAM" id="Phobius"/>
    </source>
</evidence>
<proteinExistence type="predicted"/>
<dbReference type="CDD" id="cd12797">
    <property type="entry name" value="M23_peptidase"/>
    <property type="match status" value="1"/>
</dbReference>
<evidence type="ECO:0000313" key="3">
    <source>
        <dbReference type="EMBL" id="SKA37008.1"/>
    </source>
</evidence>
<keyword evidence="1" id="KW-1133">Transmembrane helix</keyword>
<dbReference type="Pfam" id="PF01551">
    <property type="entry name" value="Peptidase_M23"/>
    <property type="match status" value="1"/>
</dbReference>
<protein>
    <submittedName>
        <fullName evidence="3">Membrane proteins related to metalloendopeptidases</fullName>
    </submittedName>
</protein>
<reference evidence="3 4" key="1">
    <citation type="submission" date="2017-02" db="EMBL/GenBank/DDBJ databases">
        <authorList>
            <person name="Peterson S.W."/>
        </authorList>
    </citation>
    <scope>NUCLEOTIDE SEQUENCE [LARGE SCALE GENOMIC DNA]</scope>
    <source>
        <strain evidence="3 4">DSM 45154</strain>
    </source>
</reference>
<evidence type="ECO:0000313" key="4">
    <source>
        <dbReference type="Proteomes" id="UP000190637"/>
    </source>
</evidence>
<name>A0A1T4TA12_9ACTN</name>
<dbReference type="InterPro" id="IPR050570">
    <property type="entry name" value="Cell_wall_metabolism_enzyme"/>
</dbReference>